<evidence type="ECO:0000256" key="1">
    <source>
        <dbReference type="SAM" id="Phobius"/>
    </source>
</evidence>
<accession>A0A8H6YG56</accession>
<organism evidence="2 3">
    <name type="scientific">Mycena venus</name>
    <dbReference type="NCBI Taxonomy" id="2733690"/>
    <lineage>
        <taxon>Eukaryota</taxon>
        <taxon>Fungi</taxon>
        <taxon>Dikarya</taxon>
        <taxon>Basidiomycota</taxon>
        <taxon>Agaricomycotina</taxon>
        <taxon>Agaricomycetes</taxon>
        <taxon>Agaricomycetidae</taxon>
        <taxon>Agaricales</taxon>
        <taxon>Marasmiineae</taxon>
        <taxon>Mycenaceae</taxon>
        <taxon>Mycena</taxon>
    </lineage>
</organism>
<name>A0A8H6YG56_9AGAR</name>
<keyword evidence="3" id="KW-1185">Reference proteome</keyword>
<evidence type="ECO:0000313" key="2">
    <source>
        <dbReference type="EMBL" id="KAF7358379.1"/>
    </source>
</evidence>
<proteinExistence type="predicted"/>
<evidence type="ECO:0000313" key="3">
    <source>
        <dbReference type="Proteomes" id="UP000620124"/>
    </source>
</evidence>
<feature type="transmembrane region" description="Helical" evidence="1">
    <location>
        <begin position="17"/>
        <end position="40"/>
    </location>
</feature>
<keyword evidence="1" id="KW-0812">Transmembrane</keyword>
<protein>
    <submittedName>
        <fullName evidence="2">Uncharacterized protein</fullName>
    </submittedName>
</protein>
<dbReference type="AlphaFoldDB" id="A0A8H6YG56"/>
<keyword evidence="1" id="KW-1133">Transmembrane helix</keyword>
<reference evidence="2" key="1">
    <citation type="submission" date="2020-05" db="EMBL/GenBank/DDBJ databases">
        <title>Mycena genomes resolve the evolution of fungal bioluminescence.</title>
        <authorList>
            <person name="Tsai I.J."/>
        </authorList>
    </citation>
    <scope>NUCLEOTIDE SEQUENCE</scope>
    <source>
        <strain evidence="2">CCC161011</strain>
    </source>
</reference>
<keyword evidence="1" id="KW-0472">Membrane</keyword>
<feature type="transmembrane region" description="Helical" evidence="1">
    <location>
        <begin position="47"/>
        <end position="71"/>
    </location>
</feature>
<comment type="caution">
    <text evidence="2">The sequence shown here is derived from an EMBL/GenBank/DDBJ whole genome shotgun (WGS) entry which is preliminary data.</text>
</comment>
<dbReference type="Proteomes" id="UP000620124">
    <property type="component" value="Unassembled WGS sequence"/>
</dbReference>
<gene>
    <name evidence="2" type="ORF">MVEN_00888000</name>
</gene>
<dbReference type="EMBL" id="JACAZI010000006">
    <property type="protein sequence ID" value="KAF7358379.1"/>
    <property type="molecule type" value="Genomic_DNA"/>
</dbReference>
<sequence>MHSVVGPCSLSSDSRSFLFTVFPPLTYSTVIKLILGLYLYPYIPLLIVELVGAHCTSVSVLLYPFTSWILFRHLLLDVPHTPRLLFSPPTLFAYALSHPSLPYSLLAYLSLRTSPISRYHPPTIIRFPYPFLILPPPPSLLPPPWFALLRVLCARSRPTSLTDEDNVPQHWQASPLRCTTVTYGTDGKMVDFESARPHRITRKPQVGAPEVMSPGVGVILTPAVPACAALPPDDRQNMEALASRSMENLDEVL</sequence>